<dbReference type="PANTHER" id="PTHR47718:SF13">
    <property type="entry name" value="OS09G0290500 PROTEIN"/>
    <property type="match status" value="1"/>
</dbReference>
<organism evidence="3 4">
    <name type="scientific">Spinacia oleracea</name>
    <name type="common">Spinach</name>
    <dbReference type="NCBI Taxonomy" id="3562"/>
    <lineage>
        <taxon>Eukaryota</taxon>
        <taxon>Viridiplantae</taxon>
        <taxon>Streptophyta</taxon>
        <taxon>Embryophyta</taxon>
        <taxon>Tracheophyta</taxon>
        <taxon>Spermatophyta</taxon>
        <taxon>Magnoliopsida</taxon>
        <taxon>eudicotyledons</taxon>
        <taxon>Gunneridae</taxon>
        <taxon>Pentapetalae</taxon>
        <taxon>Caryophyllales</taxon>
        <taxon>Chenopodiaceae</taxon>
        <taxon>Chenopodioideae</taxon>
        <taxon>Anserineae</taxon>
        <taxon>Spinacia</taxon>
    </lineage>
</organism>
<name>A0ABM3RRC4_SPIOL</name>
<feature type="region of interest" description="Disordered" evidence="1">
    <location>
        <begin position="90"/>
        <end position="114"/>
    </location>
</feature>
<sequence length="639" mass="72422">MTRIKAAPASALLQVKSNLNDYNPNHKDAHCGNNISALEAEIIKEVDNELDEEVVGEQCDLFSEEGGDEYGVVLGVDLSDVDEDVYKGVNEEPFHNDFGSDYGTEDDDYDEELDTGDDLDEEVFIGNDDDLNDSNDEDVGEDVGEDMDDVVIGEDVCVDMDEDVVIGEDALGNDDNPSAGEGVGSGLDGNNYGVYMTPTRMKQGPALATPVIGMSFSNWEALNNYYRSYGEQQGFGVVCVGGKTWPKEKREENGKSNSLKSYVWRCECYGRTNYRRLVNGKKVTLIEDPLVKKKSKECNCPVMLYGARDMNNSWVVKNVVNEHLNHNPTPRKSSHIPMFRQKKLTGTIIHGIVNDHDSGAPVAQIYNNLAGRRNGVENIGFTKKDIHNLLNRRMRLMLRDGDAAAMINYLDKMTKDNQKIFHLHRLDKTGKLQDVMWVDARSRAAYEYFGDVVCFDSTYLTNKYELPFSNFVGVNHHGQTILLGCALVSHEDAETFVWLFRSWLSCMGGKAPAAMMTDQDAAMRKAIRIAMPMPQTRHRWCMWHIMQKFSRKLGSLTEYPQIKVALQNVIYNSLTPEEFEEDWVAVIKTFELDTKKETKESYKWLEGLYNQREMWIPAYVKHIFWAGMQMTQRPGGKHQ</sequence>
<evidence type="ECO:0000256" key="1">
    <source>
        <dbReference type="SAM" id="MobiDB-lite"/>
    </source>
</evidence>
<evidence type="ECO:0000259" key="2">
    <source>
        <dbReference type="Pfam" id="PF10551"/>
    </source>
</evidence>
<feature type="domain" description="MULE transposase" evidence="2">
    <location>
        <begin position="452"/>
        <end position="548"/>
    </location>
</feature>
<gene>
    <name evidence="4" type="primary">LOC110794369</name>
</gene>
<dbReference type="GeneID" id="110794369"/>
<reference evidence="4" key="2">
    <citation type="submission" date="2025-08" db="UniProtKB">
        <authorList>
            <consortium name="RefSeq"/>
        </authorList>
    </citation>
    <scope>IDENTIFICATION</scope>
    <source>
        <tissue evidence="4">Leaf</tissue>
    </source>
</reference>
<proteinExistence type="predicted"/>
<evidence type="ECO:0000313" key="4">
    <source>
        <dbReference type="RefSeq" id="XP_056698172.1"/>
    </source>
</evidence>
<dbReference type="InterPro" id="IPR018289">
    <property type="entry name" value="MULE_transposase_dom"/>
</dbReference>
<dbReference type="PANTHER" id="PTHR47718">
    <property type="entry name" value="OS01G0519700 PROTEIN"/>
    <property type="match status" value="1"/>
</dbReference>
<feature type="compositionally biased region" description="Acidic residues" evidence="1">
    <location>
        <begin position="103"/>
        <end position="114"/>
    </location>
</feature>
<reference evidence="3" key="1">
    <citation type="journal article" date="2021" name="Nat. Commun.">
        <title>Genomic analyses provide insights into spinach domestication and the genetic basis of agronomic traits.</title>
        <authorList>
            <person name="Cai X."/>
            <person name="Sun X."/>
            <person name="Xu C."/>
            <person name="Sun H."/>
            <person name="Wang X."/>
            <person name="Ge C."/>
            <person name="Zhang Z."/>
            <person name="Wang Q."/>
            <person name="Fei Z."/>
            <person name="Jiao C."/>
            <person name="Wang Q."/>
        </authorList>
    </citation>
    <scope>NUCLEOTIDE SEQUENCE [LARGE SCALE GENOMIC DNA]</scope>
    <source>
        <strain evidence="3">cv. Varoflay</strain>
    </source>
</reference>
<dbReference type="Proteomes" id="UP000813463">
    <property type="component" value="Chromosome 4"/>
</dbReference>
<dbReference type="Pfam" id="PF10551">
    <property type="entry name" value="MULE"/>
    <property type="match status" value="1"/>
</dbReference>
<accession>A0ABM3RRC4</accession>
<dbReference type="RefSeq" id="XP_056698172.1">
    <property type="nucleotide sequence ID" value="XM_056842194.1"/>
</dbReference>
<keyword evidence="3" id="KW-1185">Reference proteome</keyword>
<evidence type="ECO:0000313" key="3">
    <source>
        <dbReference type="Proteomes" id="UP000813463"/>
    </source>
</evidence>
<protein>
    <submittedName>
        <fullName evidence="4">Protein FAR1-RELATED SEQUENCE 5-like</fullName>
    </submittedName>
</protein>